<reference evidence="1" key="1">
    <citation type="journal article" date="2023" name="Mol. Ecol. Resour.">
        <title>Chromosome-level genome assembly of a triploid poplar Populus alba 'Berolinensis'.</title>
        <authorList>
            <person name="Chen S."/>
            <person name="Yu Y."/>
            <person name="Wang X."/>
            <person name="Wang S."/>
            <person name="Zhang T."/>
            <person name="Zhou Y."/>
            <person name="He R."/>
            <person name="Meng N."/>
            <person name="Wang Y."/>
            <person name="Liu W."/>
            <person name="Liu Z."/>
            <person name="Liu J."/>
            <person name="Guo Q."/>
            <person name="Huang H."/>
            <person name="Sederoff R.R."/>
            <person name="Wang G."/>
            <person name="Qu G."/>
            <person name="Chen S."/>
        </authorList>
    </citation>
    <scope>NUCLEOTIDE SEQUENCE</scope>
    <source>
        <strain evidence="1">SC-2020</strain>
    </source>
</reference>
<accession>A0AAD6W4M2</accession>
<protein>
    <submittedName>
        <fullName evidence="1">Uncharacterized protein</fullName>
    </submittedName>
</protein>
<dbReference type="AlphaFoldDB" id="A0AAD6W4M2"/>
<proteinExistence type="predicted"/>
<dbReference type="Proteomes" id="UP001164929">
    <property type="component" value="Chromosome 5"/>
</dbReference>
<sequence>MPLDIPGSGYQIMCFRSDCVYIQMEGAQGGKLLTCRLKSRMFVTLWPLIRLPIVTLKGDELWFQSQTKNQSFCPSPQLYNVLKSTIRVLILLPKAEFAVEDHSAAESLMELIWI</sequence>
<gene>
    <name evidence="1" type="ORF">NC653_014602</name>
</gene>
<dbReference type="EMBL" id="JAQIZT010000005">
    <property type="protein sequence ID" value="KAJ6998476.1"/>
    <property type="molecule type" value="Genomic_DNA"/>
</dbReference>
<comment type="caution">
    <text evidence="1">The sequence shown here is derived from an EMBL/GenBank/DDBJ whole genome shotgun (WGS) entry which is preliminary data.</text>
</comment>
<evidence type="ECO:0000313" key="2">
    <source>
        <dbReference type="Proteomes" id="UP001164929"/>
    </source>
</evidence>
<keyword evidence="2" id="KW-1185">Reference proteome</keyword>
<name>A0AAD6W4M2_9ROSI</name>
<organism evidence="1 2">
    <name type="scientific">Populus alba x Populus x berolinensis</name>
    <dbReference type="NCBI Taxonomy" id="444605"/>
    <lineage>
        <taxon>Eukaryota</taxon>
        <taxon>Viridiplantae</taxon>
        <taxon>Streptophyta</taxon>
        <taxon>Embryophyta</taxon>
        <taxon>Tracheophyta</taxon>
        <taxon>Spermatophyta</taxon>
        <taxon>Magnoliopsida</taxon>
        <taxon>eudicotyledons</taxon>
        <taxon>Gunneridae</taxon>
        <taxon>Pentapetalae</taxon>
        <taxon>rosids</taxon>
        <taxon>fabids</taxon>
        <taxon>Malpighiales</taxon>
        <taxon>Salicaceae</taxon>
        <taxon>Saliceae</taxon>
        <taxon>Populus</taxon>
    </lineage>
</organism>
<evidence type="ECO:0000313" key="1">
    <source>
        <dbReference type="EMBL" id="KAJ6998476.1"/>
    </source>
</evidence>